<feature type="region of interest" description="Disordered" evidence="6">
    <location>
        <begin position="145"/>
        <end position="165"/>
    </location>
</feature>
<keyword evidence="5" id="KW-0238">DNA-binding</keyword>
<dbReference type="NCBIfam" id="TIGR01950">
    <property type="entry name" value="SoxR"/>
    <property type="match status" value="1"/>
</dbReference>
<evidence type="ECO:0000313" key="9">
    <source>
        <dbReference type="Proteomes" id="UP000306791"/>
    </source>
</evidence>
<dbReference type="InterPro" id="IPR000551">
    <property type="entry name" value="MerR-type_HTH_dom"/>
</dbReference>
<sequence>MSTRQSDEQDIYSVEGNALTIGQVAKRTGVAASALRFYESEGLISGTRNAGGQRRYSRDVLRRVAIIKAAQQLGIPLAEIGKALSALPKQQTPGAKHWAMLSQQWHSDLNRRIEKLVLLRDQLGDCIGCGCLSLTSCPLRNPGDSAAEDGPGARLFDQPAYPSQA</sequence>
<evidence type="ECO:0000256" key="1">
    <source>
        <dbReference type="ARBA" id="ARBA00014474"/>
    </source>
</evidence>
<dbReference type="PANTHER" id="PTHR30204:SF0">
    <property type="entry name" value="REDOX-SENSITIVE TRANSCRIPTIONAL ACTIVATOR SOXR"/>
    <property type="match status" value="1"/>
</dbReference>
<dbReference type="PROSITE" id="PS00552">
    <property type="entry name" value="HTH_MERR_1"/>
    <property type="match status" value="1"/>
</dbReference>
<dbReference type="InterPro" id="IPR047057">
    <property type="entry name" value="MerR_fam"/>
</dbReference>
<keyword evidence="2" id="KW-0001">2Fe-2S</keyword>
<name>A0ABY2UFD9_9GAMM</name>
<dbReference type="EMBL" id="VANI01000014">
    <property type="protein sequence ID" value="TLM76330.1"/>
    <property type="molecule type" value="Genomic_DNA"/>
</dbReference>
<evidence type="ECO:0000256" key="3">
    <source>
        <dbReference type="ARBA" id="ARBA00023004"/>
    </source>
</evidence>
<evidence type="ECO:0000256" key="4">
    <source>
        <dbReference type="ARBA" id="ARBA00023014"/>
    </source>
</evidence>
<gene>
    <name evidence="8" type="primary">soxR</name>
    <name evidence="8" type="ORF">FDY93_13130</name>
</gene>
<keyword evidence="9" id="KW-1185">Reference proteome</keyword>
<accession>A0ABY2UFD9</accession>
<feature type="domain" description="HTH merR-type" evidence="7">
    <location>
        <begin position="18"/>
        <end position="86"/>
    </location>
</feature>
<dbReference type="PRINTS" id="PR00040">
    <property type="entry name" value="HTHMERR"/>
</dbReference>
<dbReference type="PANTHER" id="PTHR30204">
    <property type="entry name" value="REDOX-CYCLING DRUG-SENSING TRANSCRIPTIONAL ACTIVATOR SOXR"/>
    <property type="match status" value="1"/>
</dbReference>
<dbReference type="CDD" id="cd01110">
    <property type="entry name" value="HTH_SoxR"/>
    <property type="match status" value="1"/>
</dbReference>
<dbReference type="InterPro" id="IPR009061">
    <property type="entry name" value="DNA-bd_dom_put_sf"/>
</dbReference>
<dbReference type="InterPro" id="IPR010211">
    <property type="entry name" value="Redox-sen_tscrpt-act_SoxR"/>
</dbReference>
<dbReference type="PROSITE" id="PS50937">
    <property type="entry name" value="HTH_MERR_2"/>
    <property type="match status" value="1"/>
</dbReference>
<keyword evidence="3" id="KW-0408">Iron</keyword>
<evidence type="ECO:0000256" key="2">
    <source>
        <dbReference type="ARBA" id="ARBA00022714"/>
    </source>
</evidence>
<dbReference type="RefSeq" id="WP_138236221.1">
    <property type="nucleotide sequence ID" value="NZ_CP185860.1"/>
</dbReference>
<comment type="caution">
    <text evidence="8">The sequence shown here is derived from an EMBL/GenBank/DDBJ whole genome shotgun (WGS) entry which is preliminary data.</text>
</comment>
<keyword evidence="4" id="KW-0411">Iron-sulfur</keyword>
<protein>
    <recommendedName>
        <fullName evidence="1">Redox-sensitive transcriptional activator SoxR</fullName>
    </recommendedName>
</protein>
<organism evidence="8 9">
    <name type="scientific">Microbulbifer harenosus</name>
    <dbReference type="NCBI Taxonomy" id="2576840"/>
    <lineage>
        <taxon>Bacteria</taxon>
        <taxon>Pseudomonadati</taxon>
        <taxon>Pseudomonadota</taxon>
        <taxon>Gammaproteobacteria</taxon>
        <taxon>Cellvibrionales</taxon>
        <taxon>Microbulbiferaceae</taxon>
        <taxon>Microbulbifer</taxon>
    </lineage>
</organism>
<dbReference type="SUPFAM" id="SSF46955">
    <property type="entry name" value="Putative DNA-binding domain"/>
    <property type="match status" value="1"/>
</dbReference>
<proteinExistence type="predicted"/>
<evidence type="ECO:0000259" key="7">
    <source>
        <dbReference type="PROSITE" id="PS50937"/>
    </source>
</evidence>
<keyword evidence="2" id="KW-0479">Metal-binding</keyword>
<dbReference type="Proteomes" id="UP000306791">
    <property type="component" value="Unassembled WGS sequence"/>
</dbReference>
<dbReference type="SMART" id="SM00422">
    <property type="entry name" value="HTH_MERR"/>
    <property type="match status" value="1"/>
</dbReference>
<evidence type="ECO:0000256" key="6">
    <source>
        <dbReference type="SAM" id="MobiDB-lite"/>
    </source>
</evidence>
<reference evidence="8 9" key="1">
    <citation type="submission" date="2019-05" db="EMBL/GenBank/DDBJ databases">
        <title>Microbulbifer harenosus sp. nov., an alginate-degrading bacterium isolated from coastal sand.</title>
        <authorList>
            <person name="Huang H."/>
            <person name="Mo K."/>
            <person name="Bao S."/>
        </authorList>
    </citation>
    <scope>NUCLEOTIDE SEQUENCE [LARGE SCALE GENOMIC DNA]</scope>
    <source>
        <strain evidence="8 9">HB161719</strain>
    </source>
</reference>
<evidence type="ECO:0000256" key="5">
    <source>
        <dbReference type="ARBA" id="ARBA00023125"/>
    </source>
</evidence>
<dbReference type="Gene3D" id="1.10.1660.10">
    <property type="match status" value="1"/>
</dbReference>
<dbReference type="Pfam" id="PF13411">
    <property type="entry name" value="MerR_1"/>
    <property type="match status" value="1"/>
</dbReference>
<evidence type="ECO:0000313" key="8">
    <source>
        <dbReference type="EMBL" id="TLM76330.1"/>
    </source>
</evidence>